<dbReference type="InterPro" id="IPR003439">
    <property type="entry name" value="ABC_transporter-like_ATP-bd"/>
</dbReference>
<dbReference type="InterPro" id="IPR003593">
    <property type="entry name" value="AAA+_ATPase"/>
</dbReference>
<evidence type="ECO:0000256" key="4">
    <source>
        <dbReference type="ARBA" id="ARBA00022840"/>
    </source>
</evidence>
<dbReference type="GO" id="GO:0005524">
    <property type="term" value="F:ATP binding"/>
    <property type="evidence" value="ECO:0007669"/>
    <property type="project" value="UniProtKB-KW"/>
</dbReference>
<dbReference type="PROSITE" id="PS00211">
    <property type="entry name" value="ABC_TRANSPORTER_1"/>
    <property type="match status" value="1"/>
</dbReference>
<dbReference type="EMBL" id="JAFLNF010000001">
    <property type="protein sequence ID" value="MBO0344254.1"/>
    <property type="molecule type" value="Genomic_DNA"/>
</dbReference>
<evidence type="ECO:0000259" key="6">
    <source>
        <dbReference type="PROSITE" id="PS50893"/>
    </source>
</evidence>
<dbReference type="InterPro" id="IPR017871">
    <property type="entry name" value="ABC_transporter-like_CS"/>
</dbReference>
<keyword evidence="8" id="KW-1185">Reference proteome</keyword>
<dbReference type="GO" id="GO:0015658">
    <property type="term" value="F:branched-chain amino acid transmembrane transporter activity"/>
    <property type="evidence" value="ECO:0007669"/>
    <property type="project" value="TreeGrafter"/>
</dbReference>
<proteinExistence type="inferred from homology"/>
<dbReference type="Gene3D" id="3.40.50.300">
    <property type="entry name" value="P-loop containing nucleotide triphosphate hydrolases"/>
    <property type="match status" value="1"/>
</dbReference>
<keyword evidence="4 7" id="KW-0067">ATP-binding</keyword>
<dbReference type="SMART" id="SM00382">
    <property type="entry name" value="AAA"/>
    <property type="match status" value="1"/>
</dbReference>
<dbReference type="Proteomes" id="UP000664779">
    <property type="component" value="Unassembled WGS sequence"/>
</dbReference>
<evidence type="ECO:0000256" key="2">
    <source>
        <dbReference type="ARBA" id="ARBA00022448"/>
    </source>
</evidence>
<reference evidence="7" key="1">
    <citation type="submission" date="2021-03" db="EMBL/GenBank/DDBJ databases">
        <title>Roseibium sp. CAU 1637 isolated from Incheon.</title>
        <authorList>
            <person name="Kim W."/>
        </authorList>
    </citation>
    <scope>NUCLEOTIDE SEQUENCE</scope>
    <source>
        <strain evidence="7">CAU 1637</strain>
    </source>
</reference>
<keyword evidence="2" id="KW-0813">Transport</keyword>
<dbReference type="SUPFAM" id="SSF52540">
    <property type="entry name" value="P-loop containing nucleoside triphosphate hydrolases"/>
    <property type="match status" value="1"/>
</dbReference>
<evidence type="ECO:0000256" key="1">
    <source>
        <dbReference type="ARBA" id="ARBA00005417"/>
    </source>
</evidence>
<feature type="domain" description="ABC transporter" evidence="6">
    <location>
        <begin position="4"/>
        <end position="245"/>
    </location>
</feature>
<dbReference type="PROSITE" id="PS50893">
    <property type="entry name" value="ABC_TRANSPORTER_2"/>
    <property type="match status" value="1"/>
</dbReference>
<dbReference type="PANTHER" id="PTHR43820:SF4">
    <property type="entry name" value="HIGH-AFFINITY BRANCHED-CHAIN AMINO ACID TRANSPORT ATP-BINDING PROTEIN LIVF"/>
    <property type="match status" value="1"/>
</dbReference>
<dbReference type="Pfam" id="PF00005">
    <property type="entry name" value="ABC_tran"/>
    <property type="match status" value="1"/>
</dbReference>
<dbReference type="AlphaFoldDB" id="A0A939ENJ1"/>
<evidence type="ECO:0000313" key="8">
    <source>
        <dbReference type="Proteomes" id="UP000664779"/>
    </source>
</evidence>
<comment type="similarity">
    <text evidence="1">Belongs to the ABC transporter superfamily.</text>
</comment>
<comment type="caution">
    <text evidence="7">The sequence shown here is derived from an EMBL/GenBank/DDBJ whole genome shotgun (WGS) entry which is preliminary data.</text>
</comment>
<accession>A0A939ENJ1</accession>
<evidence type="ECO:0000313" key="7">
    <source>
        <dbReference type="EMBL" id="MBO0344254.1"/>
    </source>
</evidence>
<protein>
    <submittedName>
        <fullName evidence="7">ABC transporter ATP-binding protein</fullName>
    </submittedName>
</protein>
<dbReference type="InterPro" id="IPR052156">
    <property type="entry name" value="BCAA_Transport_ATP-bd_LivF"/>
</dbReference>
<evidence type="ECO:0000256" key="5">
    <source>
        <dbReference type="ARBA" id="ARBA00022970"/>
    </source>
</evidence>
<evidence type="ECO:0000256" key="3">
    <source>
        <dbReference type="ARBA" id="ARBA00022741"/>
    </source>
</evidence>
<keyword evidence="5" id="KW-0029">Amino-acid transport</keyword>
<name>A0A939ENJ1_9HYPH</name>
<dbReference type="InterPro" id="IPR027417">
    <property type="entry name" value="P-loop_NTPase"/>
</dbReference>
<dbReference type="CDD" id="cd03224">
    <property type="entry name" value="ABC_TM1139_LivF_branched"/>
    <property type="match status" value="1"/>
</dbReference>
<keyword evidence="3" id="KW-0547">Nucleotide-binding</keyword>
<organism evidence="7 8">
    <name type="scientific">Roseibium limicola</name>
    <dbReference type="NCBI Taxonomy" id="2816037"/>
    <lineage>
        <taxon>Bacteria</taxon>
        <taxon>Pseudomonadati</taxon>
        <taxon>Pseudomonadota</taxon>
        <taxon>Alphaproteobacteria</taxon>
        <taxon>Hyphomicrobiales</taxon>
        <taxon>Stappiaceae</taxon>
        <taxon>Roseibium</taxon>
    </lineage>
</organism>
<sequence>MALLNIEGLSVVYGGAIDAVSDVSLKVEEGALVALLGSNGAGKSTILKAISGILEFESGAITSGDVQFEGQSVVSIRAHQRARSGVMHVREGRHVFASMTVEDNLKAAGFAVGKRHPVPGKKDIERIYDFFPRLGERQGGLAGFLSGGEQQMLAIGRAMISRPKLMLVDEASLGLAPMIAEDIFTILAQINRETGLSILVVEQNVNLSLKHAEYAYILENGRIVLEGTPDGIGGREAISALYLGGSGHSAATAPHLVRGR</sequence>
<gene>
    <name evidence="7" type="ORF">J0X15_03380</name>
</gene>
<dbReference type="GO" id="GO:0016887">
    <property type="term" value="F:ATP hydrolysis activity"/>
    <property type="evidence" value="ECO:0007669"/>
    <property type="project" value="InterPro"/>
</dbReference>
<dbReference type="RefSeq" id="WP_206938178.1">
    <property type="nucleotide sequence ID" value="NZ_JAFLNF010000001.1"/>
</dbReference>
<dbReference type="GO" id="GO:0015807">
    <property type="term" value="P:L-amino acid transport"/>
    <property type="evidence" value="ECO:0007669"/>
    <property type="project" value="TreeGrafter"/>
</dbReference>
<dbReference type="PANTHER" id="PTHR43820">
    <property type="entry name" value="HIGH-AFFINITY BRANCHED-CHAIN AMINO ACID TRANSPORT ATP-BINDING PROTEIN LIVF"/>
    <property type="match status" value="1"/>
</dbReference>